<dbReference type="Proteomes" id="UP000474957">
    <property type="component" value="Unassembled WGS sequence"/>
</dbReference>
<evidence type="ECO:0000256" key="1">
    <source>
        <dbReference type="ARBA" id="ARBA00006484"/>
    </source>
</evidence>
<dbReference type="CDD" id="cd05233">
    <property type="entry name" value="SDR_c"/>
    <property type="match status" value="1"/>
</dbReference>
<evidence type="ECO:0000313" key="3">
    <source>
        <dbReference type="Proteomes" id="UP000474957"/>
    </source>
</evidence>
<name>A0A6L5YZV7_9RHOB</name>
<sequence>MTDAAQPLSGRRALVTGADRGIGRAVARGLAGQGATIVLHHLGNAEGARETVAGAEIFEADFTRPDAAAHLARAALSGGPVDILIANAAIERRGPWVEIGAETVADHVAANFTSLLTLCQQLVPPMAARGWGRVVAVGSVMAARPRSETLVYAALKSAQLTALRAIARDVAARGVTLNAVAPGAIETERMVERYADPVFRAAVEAKIPAGRPGLPEDCVPPVLMLCGDGASYITGAEIPVDGGWTIGDAPGALPAAS</sequence>
<dbReference type="PANTHER" id="PTHR42879">
    <property type="entry name" value="3-OXOACYL-(ACYL-CARRIER-PROTEIN) REDUCTASE"/>
    <property type="match status" value="1"/>
</dbReference>
<comment type="caution">
    <text evidence="2">The sequence shown here is derived from an EMBL/GenBank/DDBJ whole genome shotgun (WGS) entry which is preliminary data.</text>
</comment>
<gene>
    <name evidence="2" type="ORF">GE300_07100</name>
</gene>
<evidence type="ECO:0000313" key="2">
    <source>
        <dbReference type="EMBL" id="MSU89385.1"/>
    </source>
</evidence>
<dbReference type="PRINTS" id="PR00080">
    <property type="entry name" value="SDRFAMILY"/>
</dbReference>
<dbReference type="InterPro" id="IPR036291">
    <property type="entry name" value="NAD(P)-bd_dom_sf"/>
</dbReference>
<dbReference type="Gene3D" id="3.40.50.720">
    <property type="entry name" value="NAD(P)-binding Rossmann-like Domain"/>
    <property type="match status" value="1"/>
</dbReference>
<dbReference type="RefSeq" id="WP_154445861.1">
    <property type="nucleotide sequence ID" value="NZ_WIND01000003.1"/>
</dbReference>
<accession>A0A6L5YZV7</accession>
<dbReference type="EMBL" id="WIND01000003">
    <property type="protein sequence ID" value="MSU89385.1"/>
    <property type="molecule type" value="Genomic_DNA"/>
</dbReference>
<dbReference type="SUPFAM" id="SSF51735">
    <property type="entry name" value="NAD(P)-binding Rossmann-fold domains"/>
    <property type="match status" value="1"/>
</dbReference>
<keyword evidence="3" id="KW-1185">Reference proteome</keyword>
<dbReference type="PRINTS" id="PR00081">
    <property type="entry name" value="GDHRDH"/>
</dbReference>
<proteinExistence type="inferred from homology"/>
<organism evidence="2 3">
    <name type="scientific">Halovulum marinum</name>
    <dbReference type="NCBI Taxonomy" id="2662447"/>
    <lineage>
        <taxon>Bacteria</taxon>
        <taxon>Pseudomonadati</taxon>
        <taxon>Pseudomonadota</taxon>
        <taxon>Alphaproteobacteria</taxon>
        <taxon>Rhodobacterales</taxon>
        <taxon>Paracoccaceae</taxon>
        <taxon>Halovulum</taxon>
    </lineage>
</organism>
<dbReference type="Pfam" id="PF13561">
    <property type="entry name" value="adh_short_C2"/>
    <property type="match status" value="1"/>
</dbReference>
<protein>
    <submittedName>
        <fullName evidence="2">SDR family oxidoreductase</fullName>
    </submittedName>
</protein>
<comment type="similarity">
    <text evidence="1">Belongs to the short-chain dehydrogenases/reductases (SDR) family.</text>
</comment>
<reference evidence="2 3" key="1">
    <citation type="submission" date="2019-10" db="EMBL/GenBank/DDBJ databases">
        <title>Cognatihalovulum marinum gen. nov. sp. nov., a new member of the family Rhodobacteraceae isolated from deep seawater of the Northwest Indian Ocean.</title>
        <authorList>
            <person name="Ruan C."/>
            <person name="Wang J."/>
            <person name="Zheng X."/>
            <person name="Song L."/>
            <person name="Zhu Y."/>
            <person name="Huang Y."/>
            <person name="Lu Z."/>
            <person name="Du W."/>
            <person name="Huang L."/>
            <person name="Dai X."/>
        </authorList>
    </citation>
    <scope>NUCLEOTIDE SEQUENCE [LARGE SCALE GENOMIC DNA]</scope>
    <source>
        <strain evidence="2 3">2CG4</strain>
    </source>
</reference>
<dbReference type="InterPro" id="IPR002347">
    <property type="entry name" value="SDR_fam"/>
</dbReference>
<dbReference type="InterPro" id="IPR050259">
    <property type="entry name" value="SDR"/>
</dbReference>
<dbReference type="AlphaFoldDB" id="A0A6L5YZV7"/>